<dbReference type="PANTHER" id="PTHR11102">
    <property type="entry name" value="SEL-1-LIKE PROTEIN"/>
    <property type="match status" value="1"/>
</dbReference>
<dbReference type="InterPro" id="IPR006597">
    <property type="entry name" value="Sel1-like"/>
</dbReference>
<dbReference type="InterPro" id="IPR011990">
    <property type="entry name" value="TPR-like_helical_dom_sf"/>
</dbReference>
<dbReference type="Pfam" id="PF08238">
    <property type="entry name" value="Sel1"/>
    <property type="match status" value="2"/>
</dbReference>
<reference evidence="1 2" key="1">
    <citation type="submission" date="2019-04" db="EMBL/GenBank/DDBJ databases">
        <authorList>
            <person name="Van Vliet M D."/>
        </authorList>
    </citation>
    <scope>NUCLEOTIDE SEQUENCE [LARGE SCALE GENOMIC DNA]</scope>
    <source>
        <strain evidence="1 2">F21</strain>
    </source>
</reference>
<protein>
    <submittedName>
        <fullName evidence="1">Localization factor PodJL</fullName>
    </submittedName>
</protein>
<sequence>MHSETINWKLSFVLEDGRTLITDRCILIDDRYVFVDQLPPEGRCGQYRRMQEYWATPFDERFGFSELTVRKDGHYIGPEGLVLNSKYISFLLQRIPEPELWFAKTGGIEDAVCIFRGADRIGLLMPFSSPPPFSAKLIAQAQGGCASSQYYLGCYYRLGRAGAPRDLAEARTWFLAAARQDHAQANFQLGVMYIQGEGSPEDHEKALEFIDRAVGLGCKEATSWRNGLRDGSIPTLTGFIEAIRNYCRDRGLSDDDDAIP</sequence>
<name>A0A6C2UJ32_9BACT</name>
<dbReference type="EMBL" id="CAAHFH010000001">
    <property type="protein sequence ID" value="VGO19969.1"/>
    <property type="molecule type" value="Genomic_DNA"/>
</dbReference>
<accession>A0A6C2UJ32</accession>
<dbReference type="AlphaFoldDB" id="A0A6C2UJ32"/>
<evidence type="ECO:0000313" key="1">
    <source>
        <dbReference type="EMBL" id="VGO19969.1"/>
    </source>
</evidence>
<dbReference type="SUPFAM" id="SSF81901">
    <property type="entry name" value="HCP-like"/>
    <property type="match status" value="1"/>
</dbReference>
<gene>
    <name evidence="1" type="primary">podJ</name>
    <name evidence="1" type="ORF">SCARR_02029</name>
</gene>
<dbReference type="InterPro" id="IPR050767">
    <property type="entry name" value="Sel1_AlgK"/>
</dbReference>
<dbReference type="Proteomes" id="UP000346198">
    <property type="component" value="Unassembled WGS sequence"/>
</dbReference>
<dbReference type="SMART" id="SM00671">
    <property type="entry name" value="SEL1"/>
    <property type="match status" value="2"/>
</dbReference>
<proteinExistence type="predicted"/>
<dbReference type="RefSeq" id="WP_136061426.1">
    <property type="nucleotide sequence ID" value="NZ_CAAHFH010000001.1"/>
</dbReference>
<keyword evidence="2" id="KW-1185">Reference proteome</keyword>
<organism evidence="1 2">
    <name type="scientific">Pontiella sulfatireligans</name>
    <dbReference type="NCBI Taxonomy" id="2750658"/>
    <lineage>
        <taxon>Bacteria</taxon>
        <taxon>Pseudomonadati</taxon>
        <taxon>Kiritimatiellota</taxon>
        <taxon>Kiritimatiellia</taxon>
        <taxon>Kiritimatiellales</taxon>
        <taxon>Pontiellaceae</taxon>
        <taxon>Pontiella</taxon>
    </lineage>
</organism>
<dbReference type="Gene3D" id="1.25.40.10">
    <property type="entry name" value="Tetratricopeptide repeat domain"/>
    <property type="match status" value="1"/>
</dbReference>
<evidence type="ECO:0000313" key="2">
    <source>
        <dbReference type="Proteomes" id="UP000346198"/>
    </source>
</evidence>
<dbReference type="PANTHER" id="PTHR11102:SF160">
    <property type="entry name" value="ERAD-ASSOCIATED E3 UBIQUITIN-PROTEIN LIGASE COMPONENT HRD3"/>
    <property type="match status" value="1"/>
</dbReference>